<organism evidence="1 2">
    <name type="scientific">Luedemannella flava</name>
    <dbReference type="NCBI Taxonomy" id="349316"/>
    <lineage>
        <taxon>Bacteria</taxon>
        <taxon>Bacillati</taxon>
        <taxon>Actinomycetota</taxon>
        <taxon>Actinomycetes</taxon>
        <taxon>Micromonosporales</taxon>
        <taxon>Micromonosporaceae</taxon>
        <taxon>Luedemannella</taxon>
    </lineage>
</organism>
<protein>
    <submittedName>
        <fullName evidence="1">Uncharacterized protein</fullName>
    </submittedName>
</protein>
<dbReference type="RefSeq" id="WP_344132968.1">
    <property type="nucleotide sequence ID" value="NZ_BAAALT010000105.1"/>
</dbReference>
<comment type="caution">
    <text evidence="1">The sequence shown here is derived from an EMBL/GenBank/DDBJ whole genome shotgun (WGS) entry which is preliminary data.</text>
</comment>
<evidence type="ECO:0000313" key="2">
    <source>
        <dbReference type="Proteomes" id="UP001500218"/>
    </source>
</evidence>
<proteinExistence type="predicted"/>
<gene>
    <name evidence="1" type="ORF">GCM10009682_35660</name>
</gene>
<reference evidence="1 2" key="1">
    <citation type="journal article" date="2019" name="Int. J. Syst. Evol. Microbiol.">
        <title>The Global Catalogue of Microorganisms (GCM) 10K type strain sequencing project: providing services to taxonomists for standard genome sequencing and annotation.</title>
        <authorList>
            <consortium name="The Broad Institute Genomics Platform"/>
            <consortium name="The Broad Institute Genome Sequencing Center for Infectious Disease"/>
            <person name="Wu L."/>
            <person name="Ma J."/>
        </authorList>
    </citation>
    <scope>NUCLEOTIDE SEQUENCE [LARGE SCALE GENOMIC DNA]</scope>
    <source>
        <strain evidence="1 2">JCM 13250</strain>
    </source>
</reference>
<keyword evidence="2" id="KW-1185">Reference proteome</keyword>
<evidence type="ECO:0000313" key="1">
    <source>
        <dbReference type="EMBL" id="GAA1810953.1"/>
    </source>
</evidence>
<dbReference type="EMBL" id="BAAALT010000105">
    <property type="protein sequence ID" value="GAA1810953.1"/>
    <property type="molecule type" value="Genomic_DNA"/>
</dbReference>
<dbReference type="Proteomes" id="UP001500218">
    <property type="component" value="Unassembled WGS sequence"/>
</dbReference>
<accession>A0ABN2M6R6</accession>
<name>A0ABN2M6R6_9ACTN</name>
<sequence length="72" mass="7919">MSHADLTPPGGYVPAHGGMCPNGPHLVCADFNAMPQRMWRTDRQHWPCEGCGVRMVRTFTPAGGWSPWQPAT</sequence>